<accession>F8P3W2</accession>
<dbReference type="AlphaFoldDB" id="F8P3W2"/>
<reference evidence="1" key="1">
    <citation type="submission" date="2011-04" db="EMBL/GenBank/DDBJ databases">
        <title>Evolution of plant cell wall degrading machinery underlies the functional diversity of forest fungi.</title>
        <authorList>
            <consortium name="US DOE Joint Genome Institute (JGI-PGF)"/>
            <person name="Eastwood D.C."/>
            <person name="Floudas D."/>
            <person name="Binder M."/>
            <person name="Majcherczyk A."/>
            <person name="Schneider P."/>
            <person name="Aerts A."/>
            <person name="Asiegbu F.O."/>
            <person name="Baker S.E."/>
            <person name="Barry K."/>
            <person name="Bendiksby M."/>
            <person name="Blumentritt M."/>
            <person name="Coutinho P.M."/>
            <person name="Cullen D."/>
            <person name="Cullen D."/>
            <person name="Gathman A."/>
            <person name="Goodell B."/>
            <person name="Henrissat B."/>
            <person name="Ihrmark K."/>
            <person name="Kauserud H."/>
            <person name="Kohler A."/>
            <person name="LaButti K."/>
            <person name="Lapidus A."/>
            <person name="Lavin J.L."/>
            <person name="Lee Y.-H."/>
            <person name="Lindquist E."/>
            <person name="Lilly W."/>
            <person name="Lucas S."/>
            <person name="Morin E."/>
            <person name="Murat C."/>
            <person name="Oguiza J.A."/>
            <person name="Park J."/>
            <person name="Pisabarro A.G."/>
            <person name="Riley R."/>
            <person name="Rosling A."/>
            <person name="Salamov A."/>
            <person name="Schmidt O."/>
            <person name="Schmutz J."/>
            <person name="Skrede I."/>
            <person name="Stenlid J."/>
            <person name="Wiebenga A."/>
            <person name="Xie X."/>
            <person name="Kues U."/>
            <person name="Hibbett D.S."/>
            <person name="Hoffmeister D."/>
            <person name="Hogberg N."/>
            <person name="Martin F."/>
            <person name="Grigoriev I.V."/>
            <person name="Watkinson S.C."/>
        </authorList>
    </citation>
    <scope>NUCLEOTIDE SEQUENCE</scope>
    <source>
        <strain evidence="1">S7.9</strain>
    </source>
</reference>
<protein>
    <submittedName>
        <fullName evidence="1">Uncharacterized protein</fullName>
    </submittedName>
</protein>
<proteinExistence type="predicted"/>
<sequence length="192" mass="21959">MEDLQLAIDFANVLKDAQLDDQTMPIHPETLQCLRNPPEYPCVLDDPHERFSLDLLLATTSALEEVYDKIHKAYARLHPEDADKILSHYYMKCRMVELTGVNSLVHDTCIDSCIACTGPFVQLQKRPTCNAPHYDQQIFDETGGKEKRARQQFHTMPIGPQTQALWHDSSSAEKMKYRETTTAKILAELNIK</sequence>
<organism>
    <name type="scientific">Serpula lacrymans var. lacrymans (strain S7.9)</name>
    <name type="common">Dry rot fungus</name>
    <dbReference type="NCBI Taxonomy" id="578457"/>
    <lineage>
        <taxon>Eukaryota</taxon>
        <taxon>Fungi</taxon>
        <taxon>Dikarya</taxon>
        <taxon>Basidiomycota</taxon>
        <taxon>Agaricomycotina</taxon>
        <taxon>Agaricomycetes</taxon>
        <taxon>Agaricomycetidae</taxon>
        <taxon>Boletales</taxon>
        <taxon>Coniophorineae</taxon>
        <taxon>Serpulaceae</taxon>
        <taxon>Serpula</taxon>
    </lineage>
</organism>
<name>F8P3W2_SERL9</name>
<evidence type="ECO:0000313" key="1">
    <source>
        <dbReference type="EMBL" id="EGO22211.1"/>
    </source>
</evidence>
<dbReference type="OrthoDB" id="2683143at2759"/>
<dbReference type="RefSeq" id="XP_007320749.1">
    <property type="nucleotide sequence ID" value="XM_007320687.1"/>
</dbReference>
<dbReference type="EMBL" id="GL945437">
    <property type="protein sequence ID" value="EGO22211.1"/>
    <property type="molecule type" value="Genomic_DNA"/>
</dbReference>
<feature type="non-terminal residue" evidence="1">
    <location>
        <position position="192"/>
    </location>
</feature>
<gene>
    <name evidence="1" type="ORF">SERLADRAFT_472696</name>
</gene>
<dbReference type="Proteomes" id="UP000008064">
    <property type="component" value="Unassembled WGS sequence"/>
</dbReference>
<dbReference type="GeneID" id="18820173"/>
<dbReference type="HOGENOM" id="CLU_007337_3_0_1"/>
<dbReference type="KEGG" id="sla:SERLADRAFT_472696"/>